<dbReference type="Proteomes" id="UP000190888">
    <property type="component" value="Unassembled WGS sequence"/>
</dbReference>
<name>A0A1T4K2N7_9BACT</name>
<proteinExistence type="predicted"/>
<dbReference type="EMBL" id="FUWH01000001">
    <property type="protein sequence ID" value="SJZ36603.1"/>
    <property type="molecule type" value="Genomic_DNA"/>
</dbReference>
<organism evidence="1 2">
    <name type="scientific">Sediminibacterium ginsengisoli</name>
    <dbReference type="NCBI Taxonomy" id="413434"/>
    <lineage>
        <taxon>Bacteria</taxon>
        <taxon>Pseudomonadati</taxon>
        <taxon>Bacteroidota</taxon>
        <taxon>Chitinophagia</taxon>
        <taxon>Chitinophagales</taxon>
        <taxon>Chitinophagaceae</taxon>
        <taxon>Sediminibacterium</taxon>
    </lineage>
</organism>
<dbReference type="AlphaFoldDB" id="A0A1T4K2N7"/>
<sequence>MPIKNWGMMLDQFLTITGSEFKLVSPVLKVYRLNGIVPRLPKHWQGATSPTSPCSMHPSLLHTTLTSPPTPHIPSPCSIHTLTSAYYAYFTANPLTSPHRATGTPLTSAYYAYFTANPSHLLTVPQAHPSPGTNILSKPHITSQLPPPSLVDNVTGNDCVEKNFPTLHHICG</sequence>
<gene>
    <name evidence="1" type="ORF">SAMN04488132_101408</name>
</gene>
<dbReference type="STRING" id="413434.SAMN04488132_101408"/>
<protein>
    <submittedName>
        <fullName evidence="1">Uncharacterized protein</fullName>
    </submittedName>
</protein>
<reference evidence="1 2" key="1">
    <citation type="submission" date="2017-02" db="EMBL/GenBank/DDBJ databases">
        <authorList>
            <person name="Peterson S.W."/>
        </authorList>
    </citation>
    <scope>NUCLEOTIDE SEQUENCE [LARGE SCALE GENOMIC DNA]</scope>
    <source>
        <strain evidence="1 2">DSM 22335</strain>
    </source>
</reference>
<evidence type="ECO:0000313" key="2">
    <source>
        <dbReference type="Proteomes" id="UP000190888"/>
    </source>
</evidence>
<evidence type="ECO:0000313" key="1">
    <source>
        <dbReference type="EMBL" id="SJZ36603.1"/>
    </source>
</evidence>
<accession>A0A1T4K2N7</accession>
<keyword evidence="2" id="KW-1185">Reference proteome</keyword>